<dbReference type="Proteomes" id="UP000434957">
    <property type="component" value="Unassembled WGS sequence"/>
</dbReference>
<dbReference type="EMBL" id="QXFT01002700">
    <property type="protein sequence ID" value="KAE9294352.1"/>
    <property type="molecule type" value="Genomic_DNA"/>
</dbReference>
<dbReference type="AlphaFoldDB" id="A0A6A4CPD0"/>
<evidence type="ECO:0000313" key="7">
    <source>
        <dbReference type="Proteomes" id="UP000435112"/>
    </source>
</evidence>
<evidence type="ECO:0000313" key="6">
    <source>
        <dbReference type="Proteomes" id="UP000434957"/>
    </source>
</evidence>
<keyword evidence="1" id="KW-0732">Signal</keyword>
<evidence type="ECO:0000256" key="1">
    <source>
        <dbReference type="SAM" id="SignalP"/>
    </source>
</evidence>
<keyword evidence="6" id="KW-1185">Reference proteome</keyword>
<accession>A0A6A4CPD0</accession>
<name>A0A6A4CPD0_9STRA</name>
<evidence type="ECO:0000313" key="4">
    <source>
        <dbReference type="EMBL" id="KAE9294352.1"/>
    </source>
</evidence>
<sequence length="141" mass="14520">MAPRLRLMCHFLHVYFVVCCTCYSGGCSRRHVRSCWRGRSVRSCVVEAALDAGAAGVIEALEVAAAPGATIAVTAGAVASAGAAGRLVPSSVLLLSGAASVWGLHSASASCCKRVSKSILEMTDVGLQLEAPKIGWMKTVG</sequence>
<evidence type="ECO:0000313" key="3">
    <source>
        <dbReference type="EMBL" id="KAE8984086.1"/>
    </source>
</evidence>
<dbReference type="EMBL" id="QXFU01002722">
    <property type="protein sequence ID" value="KAE8982261.1"/>
    <property type="molecule type" value="Genomic_DNA"/>
</dbReference>
<gene>
    <name evidence="3" type="ORF">PR001_g23272</name>
    <name evidence="2" type="ORF">PR002_g23579</name>
    <name evidence="4" type="ORF">PR003_g24281</name>
</gene>
<evidence type="ECO:0000313" key="5">
    <source>
        <dbReference type="Proteomes" id="UP000429607"/>
    </source>
</evidence>
<protein>
    <recommendedName>
        <fullName evidence="8">Secreted protein</fullName>
    </recommendedName>
</protein>
<comment type="caution">
    <text evidence="4">The sequence shown here is derived from an EMBL/GenBank/DDBJ whole genome shotgun (WGS) entry which is preliminary data.</text>
</comment>
<evidence type="ECO:0008006" key="8">
    <source>
        <dbReference type="Google" id="ProtNLM"/>
    </source>
</evidence>
<proteinExistence type="predicted"/>
<dbReference type="Proteomes" id="UP000435112">
    <property type="component" value="Unassembled WGS sequence"/>
</dbReference>
<feature type="chain" id="PRO_5036167258" description="Secreted protein" evidence="1">
    <location>
        <begin position="29"/>
        <end position="141"/>
    </location>
</feature>
<dbReference type="Proteomes" id="UP000429607">
    <property type="component" value="Unassembled WGS sequence"/>
</dbReference>
<organism evidence="4 6">
    <name type="scientific">Phytophthora rubi</name>
    <dbReference type="NCBI Taxonomy" id="129364"/>
    <lineage>
        <taxon>Eukaryota</taxon>
        <taxon>Sar</taxon>
        <taxon>Stramenopiles</taxon>
        <taxon>Oomycota</taxon>
        <taxon>Peronosporomycetes</taxon>
        <taxon>Peronosporales</taxon>
        <taxon>Peronosporaceae</taxon>
        <taxon>Phytophthora</taxon>
    </lineage>
</organism>
<evidence type="ECO:0000313" key="2">
    <source>
        <dbReference type="EMBL" id="KAE8982261.1"/>
    </source>
</evidence>
<dbReference type="EMBL" id="QXFV01002728">
    <property type="protein sequence ID" value="KAE8984086.1"/>
    <property type="molecule type" value="Genomic_DNA"/>
</dbReference>
<feature type="signal peptide" evidence="1">
    <location>
        <begin position="1"/>
        <end position="28"/>
    </location>
</feature>
<reference evidence="4 6" key="1">
    <citation type="submission" date="2018-08" db="EMBL/GenBank/DDBJ databases">
        <title>Genomic investigation of the strawberry pathogen Phytophthora fragariae indicates pathogenicity is determined by transcriptional variation in three key races.</title>
        <authorList>
            <person name="Adams T.M."/>
            <person name="Armitage A.D."/>
            <person name="Sobczyk M.K."/>
            <person name="Bates H.J."/>
            <person name="Dunwell J.M."/>
            <person name="Nellist C.F."/>
            <person name="Harrison R.J."/>
        </authorList>
    </citation>
    <scope>NUCLEOTIDE SEQUENCE [LARGE SCALE GENOMIC DNA]</scope>
    <source>
        <strain evidence="3 5">SCRP249</strain>
        <strain evidence="2 7">SCRP324</strain>
        <strain evidence="4 6">SCRP333</strain>
    </source>
</reference>